<feature type="region of interest" description="Disordered" evidence="1">
    <location>
        <begin position="78"/>
        <end position="97"/>
    </location>
</feature>
<protein>
    <submittedName>
        <fullName evidence="2">Uncharacterized protein</fullName>
    </submittedName>
</protein>
<dbReference type="EMBL" id="KN824325">
    <property type="protein sequence ID" value="KIM24331.1"/>
    <property type="molecule type" value="Genomic_DNA"/>
</dbReference>
<name>A0A0C3AYK0_SERVB</name>
<reference evidence="3" key="2">
    <citation type="submission" date="2015-01" db="EMBL/GenBank/DDBJ databases">
        <title>Evolutionary Origins and Diversification of the Mycorrhizal Mutualists.</title>
        <authorList>
            <consortium name="DOE Joint Genome Institute"/>
            <consortium name="Mycorrhizal Genomics Consortium"/>
            <person name="Kohler A."/>
            <person name="Kuo A."/>
            <person name="Nagy L.G."/>
            <person name="Floudas D."/>
            <person name="Copeland A."/>
            <person name="Barry K.W."/>
            <person name="Cichocki N."/>
            <person name="Veneault-Fourrey C."/>
            <person name="LaButti K."/>
            <person name="Lindquist E.A."/>
            <person name="Lipzen A."/>
            <person name="Lundell T."/>
            <person name="Morin E."/>
            <person name="Murat C."/>
            <person name="Riley R."/>
            <person name="Ohm R."/>
            <person name="Sun H."/>
            <person name="Tunlid A."/>
            <person name="Henrissat B."/>
            <person name="Grigoriev I.V."/>
            <person name="Hibbett D.S."/>
            <person name="Martin F."/>
        </authorList>
    </citation>
    <scope>NUCLEOTIDE SEQUENCE [LARGE SCALE GENOMIC DNA]</scope>
    <source>
        <strain evidence="3">MAFF 305830</strain>
    </source>
</reference>
<evidence type="ECO:0000256" key="1">
    <source>
        <dbReference type="SAM" id="MobiDB-lite"/>
    </source>
</evidence>
<organism evidence="2 3">
    <name type="scientific">Serendipita vermifera MAFF 305830</name>
    <dbReference type="NCBI Taxonomy" id="933852"/>
    <lineage>
        <taxon>Eukaryota</taxon>
        <taxon>Fungi</taxon>
        <taxon>Dikarya</taxon>
        <taxon>Basidiomycota</taxon>
        <taxon>Agaricomycotina</taxon>
        <taxon>Agaricomycetes</taxon>
        <taxon>Sebacinales</taxon>
        <taxon>Serendipitaceae</taxon>
        <taxon>Serendipita</taxon>
    </lineage>
</organism>
<dbReference type="HOGENOM" id="CLU_2348011_0_0_1"/>
<reference evidence="2 3" key="1">
    <citation type="submission" date="2014-04" db="EMBL/GenBank/DDBJ databases">
        <authorList>
            <consortium name="DOE Joint Genome Institute"/>
            <person name="Kuo A."/>
            <person name="Zuccaro A."/>
            <person name="Kohler A."/>
            <person name="Nagy L.G."/>
            <person name="Floudas D."/>
            <person name="Copeland A."/>
            <person name="Barry K.W."/>
            <person name="Cichocki N."/>
            <person name="Veneault-Fourrey C."/>
            <person name="LaButti K."/>
            <person name="Lindquist E.A."/>
            <person name="Lipzen A."/>
            <person name="Lundell T."/>
            <person name="Morin E."/>
            <person name="Murat C."/>
            <person name="Sun H."/>
            <person name="Tunlid A."/>
            <person name="Henrissat B."/>
            <person name="Grigoriev I.V."/>
            <person name="Hibbett D.S."/>
            <person name="Martin F."/>
            <person name="Nordberg H.P."/>
            <person name="Cantor M.N."/>
            <person name="Hua S.X."/>
        </authorList>
    </citation>
    <scope>NUCLEOTIDE SEQUENCE [LARGE SCALE GENOMIC DNA]</scope>
    <source>
        <strain evidence="2 3">MAFF 305830</strain>
    </source>
</reference>
<proteinExistence type="predicted"/>
<gene>
    <name evidence="2" type="ORF">M408DRAFT_331846</name>
</gene>
<feature type="compositionally biased region" description="Low complexity" evidence="1">
    <location>
        <begin position="79"/>
        <end position="89"/>
    </location>
</feature>
<dbReference type="AlphaFoldDB" id="A0A0C3AYK0"/>
<sequence length="97" mass="11110">MYDHRSTAHAHNPNRLPEQLIYLRLYTPAMLTWDALRELLLNKPTGLRKVAASINLDCASLKWYLSRNFPRVVVETRSSSKYSSSNDTSAVLDLSQM</sequence>
<evidence type="ECO:0000313" key="3">
    <source>
        <dbReference type="Proteomes" id="UP000054097"/>
    </source>
</evidence>
<keyword evidence="3" id="KW-1185">Reference proteome</keyword>
<evidence type="ECO:0000313" key="2">
    <source>
        <dbReference type="EMBL" id="KIM24331.1"/>
    </source>
</evidence>
<dbReference type="Proteomes" id="UP000054097">
    <property type="component" value="Unassembled WGS sequence"/>
</dbReference>
<accession>A0A0C3AYK0</accession>